<dbReference type="SMART" id="SM01260">
    <property type="entry name" value="LANC_like"/>
    <property type="match status" value="1"/>
</dbReference>
<dbReference type="NCBIfam" id="TIGR03897">
    <property type="entry name" value="lanti_2_LanM"/>
    <property type="match status" value="1"/>
</dbReference>
<dbReference type="RefSeq" id="WP_044774495.1">
    <property type="nucleotide sequence ID" value="NZ_CEFG01000049.1"/>
</dbReference>
<name>A0A116LJ26_STRSU</name>
<keyword evidence="1" id="KW-0479">Metal-binding</keyword>
<sequence>MKYSREQVFPEVDEIDYKNSVEPLLEYNRNNLKLKKSDYYSNQMLVSDISENYPYQKLCNAVVDRIWNTHWLSEFDSDFVDYNVFRKTICEQLSQMVFSHFIRCFAEQIKECENEQLNKQEIYALYNSKLVESNLEIFREKYPVGWARCYNMLENRVISLGVMLKRLRKHRTDIFRRFNLSNSEKIYSIQSGGDVHNNGQTVNIIEFDTGEKIIYKPRSVSGEVCYRKFVVTFNELFKTNLLSIRALDFDTYGFTEFIERVVDEKNYDMTHAGRLLCMMYMLNASDMHFENVFWTSQGPVPIDLETLFQPLRQKQVDKVEDDQSAYSKLARSVCGTGILPYSLDNQGNSDVGFTGFRDENTRSPVKTLYVRNGFSSNINIRWNSDELDNTSDSLIKDIKFEIFVVERCKKVTEGFTELYQKISEKREVFKKLVWDSFRDMKIRYLHNMTYRYEQILRVLTAAEPSQRIDLAHMLVSRLALLSSTSDVSLPISESKQIWNGDIPYLYVQFDSNVIADSNGRVAMLTTSPMNEFSYKLQNLNDQDLVNQVRLIKLSFLSRLADSHDGKVLDDENIINTSTGTYRPFENDLSQIIENIVDSALTDRFSHLPETWIGPISRRGSGWVPGVLGYDLYSGRVGIAIVLLLYGKYFKDQKSYNLSKEIFEKISNILNSESFDKGNLLKIGSGAYSGISGMLWTLYKAGEISQNEEWMRVSKISWKFVAEEDIIDGDFFDIISGGSGSIVLRYSMLSDYRLPNNLLSVIIDKGYEQILNIDEQTTSGLAHGLGNLIWFFSIINRKHKDERIEILIKKVHEVILNKFMNNKKEILVYNSQNESNISNSWCNGLSGLLLAYYEAYKSNVIEKDFVIKIIEQLKRNKLPVIPTLCHGGIGVVEILEYIKDEFHVEVEPILNYLYNILFCPNQVVEYLKSSDSRYALGQGLLTGNTGALLYLFKQKNKSIKFNPLVLR</sequence>
<evidence type="ECO:0000313" key="4">
    <source>
        <dbReference type="Proteomes" id="UP000073494"/>
    </source>
</evidence>
<dbReference type="GO" id="GO:0031179">
    <property type="term" value="P:peptide modification"/>
    <property type="evidence" value="ECO:0007669"/>
    <property type="project" value="InterPro"/>
</dbReference>
<proteinExistence type="predicted"/>
<dbReference type="Pfam" id="PF05147">
    <property type="entry name" value="LANC_like"/>
    <property type="match status" value="1"/>
</dbReference>
<evidence type="ECO:0000256" key="1">
    <source>
        <dbReference type="PIRSR" id="PIRSR607822-1"/>
    </source>
</evidence>
<dbReference type="Proteomes" id="UP000073494">
    <property type="component" value="Unassembled WGS sequence"/>
</dbReference>
<protein>
    <submittedName>
        <fullName evidence="3">Lantibiotic synthetase</fullName>
    </submittedName>
</protein>
<dbReference type="InterPro" id="IPR007822">
    <property type="entry name" value="LANC-like"/>
</dbReference>
<gene>
    <name evidence="3" type="ORF">ERS132416_01206</name>
</gene>
<dbReference type="SUPFAM" id="SSF158745">
    <property type="entry name" value="LanC-like"/>
    <property type="match status" value="1"/>
</dbReference>
<feature type="binding site" evidence="1">
    <location>
        <position position="885"/>
    </location>
    <ligand>
        <name>Zn(2+)</name>
        <dbReference type="ChEBI" id="CHEBI:29105"/>
    </ligand>
</feature>
<reference evidence="3 4" key="1">
    <citation type="submission" date="2016-02" db="EMBL/GenBank/DDBJ databases">
        <authorList>
            <consortium name="Pathogen Informatics"/>
        </authorList>
    </citation>
    <scope>NUCLEOTIDE SEQUENCE [LARGE SCALE GENOMIC DNA]</scope>
    <source>
        <strain evidence="3 4">LSS54</strain>
    </source>
</reference>
<keyword evidence="1" id="KW-0862">Zinc</keyword>
<dbReference type="GO" id="GO:0046872">
    <property type="term" value="F:metal ion binding"/>
    <property type="evidence" value="ECO:0007669"/>
    <property type="project" value="UniProtKB-KW"/>
</dbReference>
<feature type="domain" description="Lantibiotic biosynthesis protein dehydration" evidence="2">
    <location>
        <begin position="142"/>
        <end position="507"/>
    </location>
</feature>
<dbReference type="PRINTS" id="PR01950">
    <property type="entry name" value="LANCSUPER"/>
</dbReference>
<dbReference type="PRINTS" id="PR01955">
    <property type="entry name" value="LANCFRANKIA"/>
</dbReference>
<dbReference type="InterPro" id="IPR025410">
    <property type="entry name" value="Lant_dehyd"/>
</dbReference>
<dbReference type="EMBL" id="FIHD01000019">
    <property type="protein sequence ID" value="CYU95235.1"/>
    <property type="molecule type" value="Genomic_DNA"/>
</dbReference>
<dbReference type="AlphaFoldDB" id="A0A116LJ26"/>
<dbReference type="Gene3D" id="1.50.10.20">
    <property type="match status" value="1"/>
</dbReference>
<accession>A0A116LJ26</accession>
<feature type="binding site" evidence="1">
    <location>
        <position position="841"/>
    </location>
    <ligand>
        <name>Zn(2+)</name>
        <dbReference type="ChEBI" id="CHEBI:29105"/>
    </ligand>
</feature>
<evidence type="ECO:0000259" key="2">
    <source>
        <dbReference type="Pfam" id="PF13575"/>
    </source>
</evidence>
<dbReference type="PIRSF" id="PIRSF037228">
    <property type="entry name" value="Lant_mod_RumM"/>
    <property type="match status" value="1"/>
</dbReference>
<organism evidence="3 4">
    <name type="scientific">Streptococcus suis</name>
    <dbReference type="NCBI Taxonomy" id="1307"/>
    <lineage>
        <taxon>Bacteria</taxon>
        <taxon>Bacillati</taxon>
        <taxon>Bacillota</taxon>
        <taxon>Bacilli</taxon>
        <taxon>Lactobacillales</taxon>
        <taxon>Streptococcaceae</taxon>
        <taxon>Streptococcus</taxon>
    </lineage>
</organism>
<feature type="binding site" evidence="1">
    <location>
        <position position="884"/>
    </location>
    <ligand>
        <name>Zn(2+)</name>
        <dbReference type="ChEBI" id="CHEBI:29105"/>
    </ligand>
</feature>
<dbReference type="InterPro" id="IPR017146">
    <property type="entry name" value="Lanti_2_LanM"/>
</dbReference>
<dbReference type="Pfam" id="PF13575">
    <property type="entry name" value="DUF4135"/>
    <property type="match status" value="1"/>
</dbReference>
<evidence type="ECO:0000313" key="3">
    <source>
        <dbReference type="EMBL" id="CYU95235.1"/>
    </source>
</evidence>